<evidence type="ECO:0000313" key="3">
    <source>
        <dbReference type="Proteomes" id="UP001162031"/>
    </source>
</evidence>
<reference evidence="2" key="1">
    <citation type="submission" date="2022-12" db="EMBL/GenBank/DDBJ databases">
        <authorList>
            <person name="Webb A."/>
        </authorList>
    </citation>
    <scope>NUCLEOTIDE SEQUENCE</scope>
    <source>
        <strain evidence="2">Hp1</strain>
    </source>
</reference>
<protein>
    <submittedName>
        <fullName evidence="2">Uncharacterized protein</fullName>
    </submittedName>
</protein>
<comment type="caution">
    <text evidence="2">The sequence shown here is derived from an EMBL/GenBank/DDBJ whole genome shotgun (WGS) entry which is preliminary data.</text>
</comment>
<dbReference type="AlphaFoldDB" id="A0AAV0TKP5"/>
<keyword evidence="3" id="KW-1185">Reference proteome</keyword>
<feature type="compositionally biased region" description="Acidic residues" evidence="1">
    <location>
        <begin position="33"/>
        <end position="47"/>
    </location>
</feature>
<feature type="region of interest" description="Disordered" evidence="1">
    <location>
        <begin position="274"/>
        <end position="294"/>
    </location>
</feature>
<dbReference type="EMBL" id="CANTFL010000417">
    <property type="protein sequence ID" value="CAI5722281.1"/>
    <property type="molecule type" value="Genomic_DNA"/>
</dbReference>
<feature type="region of interest" description="Disordered" evidence="1">
    <location>
        <begin position="23"/>
        <end position="49"/>
    </location>
</feature>
<sequence>MCLTLNSIVSSLLRRKKQSRSSQCATRVTSARDDDDDNNDDDSDDEWGIVHRANVPPRRVFLESSRLQMETACRGVRVSLVLVVTWPPSHVPFRLRLQQTRATWTFEAAAATMCSPYNTCRFVQKPMSDVGFVTSSLLDAYVSDRLERAARRHFEWTTGSRLGSTFSPLPHKVTSAHAHAAAITRKRVTHSTASTGTKASEPLSATAAEVSTRHDPSQTGNCKDTERHRHVAQAKRPTGRLRTPRRRPLHKTASRYLLYKNTTAYLRRRTENLRRARALGSSRQRQDKTGGYML</sequence>
<dbReference type="Proteomes" id="UP001162031">
    <property type="component" value="Unassembled WGS sequence"/>
</dbReference>
<feature type="region of interest" description="Disordered" evidence="1">
    <location>
        <begin position="185"/>
        <end position="252"/>
    </location>
</feature>
<organism evidence="2 3">
    <name type="scientific">Hyaloperonospora brassicae</name>
    <name type="common">Brassica downy mildew</name>
    <name type="synonym">Peronospora brassicae</name>
    <dbReference type="NCBI Taxonomy" id="162125"/>
    <lineage>
        <taxon>Eukaryota</taxon>
        <taxon>Sar</taxon>
        <taxon>Stramenopiles</taxon>
        <taxon>Oomycota</taxon>
        <taxon>Peronosporomycetes</taxon>
        <taxon>Peronosporales</taxon>
        <taxon>Peronosporaceae</taxon>
        <taxon>Hyaloperonospora</taxon>
    </lineage>
</organism>
<evidence type="ECO:0000313" key="2">
    <source>
        <dbReference type="EMBL" id="CAI5722281.1"/>
    </source>
</evidence>
<proteinExistence type="predicted"/>
<evidence type="ECO:0000256" key="1">
    <source>
        <dbReference type="SAM" id="MobiDB-lite"/>
    </source>
</evidence>
<feature type="compositionally biased region" description="Basic residues" evidence="1">
    <location>
        <begin position="228"/>
        <end position="252"/>
    </location>
</feature>
<name>A0AAV0TKP5_HYABA</name>
<gene>
    <name evidence="2" type="ORF">HBR001_LOCUS2831</name>
</gene>
<accession>A0AAV0TKP5</accession>